<evidence type="ECO:0000259" key="3">
    <source>
        <dbReference type="Pfam" id="PF22692"/>
    </source>
</evidence>
<evidence type="ECO:0000256" key="1">
    <source>
        <dbReference type="ARBA" id="ARBA00009677"/>
    </source>
</evidence>
<comment type="caution">
    <text evidence="4">The sequence shown here is derived from an EMBL/GenBank/DDBJ whole genome shotgun (WGS) entry which is preliminary data.</text>
</comment>
<keyword evidence="4" id="KW-0282">Flagellum</keyword>
<dbReference type="InterPro" id="IPR037925">
    <property type="entry name" value="FlgE/F/G-like"/>
</dbReference>
<reference evidence="4" key="1">
    <citation type="submission" date="2022-03" db="EMBL/GenBank/DDBJ databases">
        <title>Draft genome sequence of Aduncisulcus paluster, a free-living microaerophilic Fornicata.</title>
        <authorList>
            <person name="Yuyama I."/>
            <person name="Kume K."/>
            <person name="Tamura T."/>
            <person name="Inagaki Y."/>
            <person name="Hashimoto T."/>
        </authorList>
    </citation>
    <scope>NUCLEOTIDE SEQUENCE</scope>
    <source>
        <strain evidence="4">NY0171</strain>
    </source>
</reference>
<keyword evidence="4" id="KW-0969">Cilium</keyword>
<feature type="domain" description="Flagellar basal-body/hook protein C-terminal" evidence="2">
    <location>
        <begin position="107"/>
        <end position="150"/>
    </location>
</feature>
<keyword evidence="5" id="KW-1185">Reference proteome</keyword>
<dbReference type="InterPro" id="IPR010930">
    <property type="entry name" value="Flg_bb/hook_C_dom"/>
</dbReference>
<dbReference type="PANTHER" id="PTHR30435">
    <property type="entry name" value="FLAGELLAR PROTEIN"/>
    <property type="match status" value="1"/>
</dbReference>
<proteinExistence type="inferred from homology"/>
<evidence type="ECO:0000313" key="4">
    <source>
        <dbReference type="EMBL" id="GKT37681.1"/>
    </source>
</evidence>
<dbReference type="Pfam" id="PF22692">
    <property type="entry name" value="LlgE_F_G_D1"/>
    <property type="match status" value="1"/>
</dbReference>
<organism evidence="4 5">
    <name type="scientific">Aduncisulcus paluster</name>
    <dbReference type="NCBI Taxonomy" id="2918883"/>
    <lineage>
        <taxon>Eukaryota</taxon>
        <taxon>Metamonada</taxon>
        <taxon>Carpediemonas-like organisms</taxon>
        <taxon>Aduncisulcus</taxon>
    </lineage>
</organism>
<protein>
    <submittedName>
        <fullName evidence="4">Flagellar hook-basal body complex protein</fullName>
    </submittedName>
</protein>
<name>A0ABQ5L049_9EUKA</name>
<dbReference type="PANTHER" id="PTHR30435:SF19">
    <property type="entry name" value="FLAGELLAR BASAL-BODY ROD PROTEIN FLGG"/>
    <property type="match status" value="1"/>
</dbReference>
<evidence type="ECO:0000259" key="2">
    <source>
        <dbReference type="Pfam" id="PF06429"/>
    </source>
</evidence>
<sequence length="156" mass="17341">GDGFFVVNTPFGELLTRDGHFKTDATRKLMTAEGYPVQGFNGDIIIEGTDIASNEFGEIIFGNEIVDKFQLVDVTNKGDLVKIGGGYYRMRENPVGETKDFEGNIYQHSLEQSNADAITEMINMMTLQRNYEASQRVVLTHDNILDKAVNTIGRVG</sequence>
<comment type="similarity">
    <text evidence="1">Belongs to the flagella basal body rod proteins family.</text>
</comment>
<dbReference type="Proteomes" id="UP001057375">
    <property type="component" value="Unassembled WGS sequence"/>
</dbReference>
<dbReference type="InterPro" id="IPR053967">
    <property type="entry name" value="LlgE_F_G-like_D1"/>
</dbReference>
<evidence type="ECO:0000313" key="5">
    <source>
        <dbReference type="Proteomes" id="UP001057375"/>
    </source>
</evidence>
<dbReference type="SUPFAM" id="SSF117143">
    <property type="entry name" value="Flagellar hook protein flgE"/>
    <property type="match status" value="1"/>
</dbReference>
<gene>
    <name evidence="4" type="ORF">ADUPG1_003619</name>
</gene>
<dbReference type="Pfam" id="PF06429">
    <property type="entry name" value="Flg_bbr_C"/>
    <property type="match status" value="1"/>
</dbReference>
<feature type="non-terminal residue" evidence="4">
    <location>
        <position position="1"/>
    </location>
</feature>
<feature type="domain" description="Flagellar hook protein FlgE/F/G-like D1" evidence="3">
    <location>
        <begin position="1"/>
        <end position="47"/>
    </location>
</feature>
<accession>A0ABQ5L049</accession>
<dbReference type="EMBL" id="BQXS01005019">
    <property type="protein sequence ID" value="GKT37681.1"/>
    <property type="molecule type" value="Genomic_DNA"/>
</dbReference>
<keyword evidence="4" id="KW-0966">Cell projection</keyword>